<feature type="non-terminal residue" evidence="1">
    <location>
        <position position="68"/>
    </location>
</feature>
<name>A0ABT9EDR1_9PROT</name>
<proteinExistence type="predicted"/>
<reference evidence="1 2" key="1">
    <citation type="submission" date="2023-08" db="EMBL/GenBank/DDBJ databases">
        <title>The draft genome sequence of Paracraurococcus sp. LOR1-02.</title>
        <authorList>
            <person name="Kingkaew E."/>
            <person name="Tanasupawat S."/>
        </authorList>
    </citation>
    <scope>NUCLEOTIDE SEQUENCE [LARGE SCALE GENOMIC DNA]</scope>
    <source>
        <strain evidence="1 2">LOR1-02</strain>
    </source>
</reference>
<dbReference type="Proteomes" id="UP001243009">
    <property type="component" value="Unassembled WGS sequence"/>
</dbReference>
<evidence type="ECO:0000313" key="2">
    <source>
        <dbReference type="Proteomes" id="UP001243009"/>
    </source>
</evidence>
<gene>
    <name evidence="1" type="ORF">Q7A36_38460</name>
</gene>
<evidence type="ECO:0000313" key="1">
    <source>
        <dbReference type="EMBL" id="MDO9714239.1"/>
    </source>
</evidence>
<sequence>MMTFREDGDLRLAEDVSPEPLLGIQPEAPVVVRPNVPHALTMDEPVQQHVSFMLAAKDLGILAAALKV</sequence>
<dbReference type="RefSeq" id="WP_305109076.1">
    <property type="nucleotide sequence ID" value="NZ_JAUTWS010000191.1"/>
</dbReference>
<dbReference type="EMBL" id="JAUTWS010000191">
    <property type="protein sequence ID" value="MDO9714239.1"/>
    <property type="molecule type" value="Genomic_DNA"/>
</dbReference>
<organism evidence="1 2">
    <name type="scientific">Paracraurococcus lichenis</name>
    <dbReference type="NCBI Taxonomy" id="3064888"/>
    <lineage>
        <taxon>Bacteria</taxon>
        <taxon>Pseudomonadati</taxon>
        <taxon>Pseudomonadota</taxon>
        <taxon>Alphaproteobacteria</taxon>
        <taxon>Acetobacterales</taxon>
        <taxon>Roseomonadaceae</taxon>
        <taxon>Paracraurococcus</taxon>
    </lineage>
</organism>
<comment type="caution">
    <text evidence="1">The sequence shown here is derived from an EMBL/GenBank/DDBJ whole genome shotgun (WGS) entry which is preliminary data.</text>
</comment>
<protein>
    <submittedName>
        <fullName evidence="1">Uncharacterized protein</fullName>
    </submittedName>
</protein>
<keyword evidence="2" id="KW-1185">Reference proteome</keyword>
<accession>A0ABT9EDR1</accession>